<name>A0ABP0GSW3_CLALP</name>
<sequence>MPPTPTKYAFIGTVAWLPYAYHTAKHSLTDLKTFFIILTGFVQLNHGGTVIANTDLRLSTTLTISSKSQQYENKLLNTSVTLIDLKRMIVVRPPNGKGS</sequence>
<organism evidence="1 2">
    <name type="scientific">Clavelina lepadiformis</name>
    <name type="common">Light-bulb sea squirt</name>
    <name type="synonym">Ascidia lepadiformis</name>
    <dbReference type="NCBI Taxonomy" id="159417"/>
    <lineage>
        <taxon>Eukaryota</taxon>
        <taxon>Metazoa</taxon>
        <taxon>Chordata</taxon>
        <taxon>Tunicata</taxon>
        <taxon>Ascidiacea</taxon>
        <taxon>Aplousobranchia</taxon>
        <taxon>Clavelinidae</taxon>
        <taxon>Clavelina</taxon>
    </lineage>
</organism>
<gene>
    <name evidence="1" type="ORF">CVLEPA_LOCUS28152</name>
</gene>
<evidence type="ECO:0000313" key="2">
    <source>
        <dbReference type="Proteomes" id="UP001642483"/>
    </source>
</evidence>
<proteinExistence type="predicted"/>
<reference evidence="1 2" key="1">
    <citation type="submission" date="2024-02" db="EMBL/GenBank/DDBJ databases">
        <authorList>
            <person name="Daric V."/>
            <person name="Darras S."/>
        </authorList>
    </citation>
    <scope>NUCLEOTIDE SEQUENCE [LARGE SCALE GENOMIC DNA]</scope>
</reference>
<protein>
    <submittedName>
        <fullName evidence="1">Uncharacterized protein</fullName>
    </submittedName>
</protein>
<evidence type="ECO:0000313" key="1">
    <source>
        <dbReference type="EMBL" id="CAK8694823.1"/>
    </source>
</evidence>
<dbReference type="Proteomes" id="UP001642483">
    <property type="component" value="Unassembled WGS sequence"/>
</dbReference>
<accession>A0ABP0GSW3</accession>
<comment type="caution">
    <text evidence="1">The sequence shown here is derived from an EMBL/GenBank/DDBJ whole genome shotgun (WGS) entry which is preliminary data.</text>
</comment>
<dbReference type="EMBL" id="CAWYQH010000141">
    <property type="protein sequence ID" value="CAK8694823.1"/>
    <property type="molecule type" value="Genomic_DNA"/>
</dbReference>
<keyword evidence="2" id="KW-1185">Reference proteome</keyword>